<reference evidence="2 3" key="1">
    <citation type="journal article" date="2014" name="Antonie Van Leeuwenhoek">
        <title>Hyphomonas beringensis sp. nov. and Hyphomonas chukchiensis sp. nov., isolated from surface seawater of the Bering Sea and Chukchi Sea.</title>
        <authorList>
            <person name="Li C."/>
            <person name="Lai Q."/>
            <person name="Li G."/>
            <person name="Dong C."/>
            <person name="Wang J."/>
            <person name="Liao Y."/>
            <person name="Shao Z."/>
        </authorList>
    </citation>
    <scope>NUCLEOTIDE SEQUENCE [LARGE SCALE GENOMIC DNA]</scope>
    <source>
        <strain evidence="2 3">PS728</strain>
    </source>
</reference>
<keyword evidence="3" id="KW-1185">Reference proteome</keyword>
<feature type="domain" description="Gamma-glutamylcyclotransferase AIG2-like" evidence="1">
    <location>
        <begin position="12"/>
        <end position="132"/>
    </location>
</feature>
<dbReference type="Pfam" id="PF06094">
    <property type="entry name" value="GGACT"/>
    <property type="match status" value="1"/>
</dbReference>
<dbReference type="OrthoDB" id="482277at2"/>
<dbReference type="Gene3D" id="3.10.490.10">
    <property type="entry name" value="Gamma-glutamyl cyclotransferase-like"/>
    <property type="match status" value="1"/>
</dbReference>
<accession>A0A062V4C6</accession>
<dbReference type="AlphaFoldDB" id="A0A062V4C6"/>
<dbReference type="InterPro" id="IPR036568">
    <property type="entry name" value="GGCT-like_sf"/>
</dbReference>
<protein>
    <recommendedName>
        <fullName evidence="1">Gamma-glutamylcyclotransferase AIG2-like domain-containing protein</fullName>
    </recommendedName>
</protein>
<dbReference type="EMBL" id="ARYM01000034">
    <property type="protein sequence ID" value="KCZ96752.1"/>
    <property type="molecule type" value="Genomic_DNA"/>
</dbReference>
<proteinExistence type="predicted"/>
<sequence>MTNKVQAGDLFIFYGLLKQGAAGAPNELGLDVAGEFLGPCRFRGSMLDLGGFPGVVAGDTLCHGVRWRVRDAGIIPAMDEFEDVTDDPATSLYLRRQVPVLDDTGAETGEQAWIYIYNQKTDGFTTLSDGNWPLDRGRSRK</sequence>
<dbReference type="RefSeq" id="WP_035602223.1">
    <property type="nucleotide sequence ID" value="NZ_ARYM01000034.1"/>
</dbReference>
<dbReference type="STRING" id="1280954.HPO_18275"/>
<evidence type="ECO:0000313" key="3">
    <source>
        <dbReference type="Proteomes" id="UP000027100"/>
    </source>
</evidence>
<comment type="caution">
    <text evidence="2">The sequence shown here is derived from an EMBL/GenBank/DDBJ whole genome shotgun (WGS) entry which is preliminary data.</text>
</comment>
<dbReference type="Proteomes" id="UP000027100">
    <property type="component" value="Unassembled WGS sequence"/>
</dbReference>
<evidence type="ECO:0000259" key="1">
    <source>
        <dbReference type="Pfam" id="PF06094"/>
    </source>
</evidence>
<evidence type="ECO:0000313" key="2">
    <source>
        <dbReference type="EMBL" id="KCZ96752.1"/>
    </source>
</evidence>
<gene>
    <name evidence="2" type="ORF">HPO_18275</name>
</gene>
<organism evidence="2 3">
    <name type="scientific">Hyphomonas polymorpha PS728</name>
    <dbReference type="NCBI Taxonomy" id="1280954"/>
    <lineage>
        <taxon>Bacteria</taxon>
        <taxon>Pseudomonadati</taxon>
        <taxon>Pseudomonadota</taxon>
        <taxon>Alphaproteobacteria</taxon>
        <taxon>Hyphomonadales</taxon>
        <taxon>Hyphomonadaceae</taxon>
        <taxon>Hyphomonas</taxon>
    </lineage>
</organism>
<dbReference type="eggNOG" id="COG2105">
    <property type="taxonomic scope" value="Bacteria"/>
</dbReference>
<dbReference type="CDD" id="cd06661">
    <property type="entry name" value="GGCT_like"/>
    <property type="match status" value="1"/>
</dbReference>
<dbReference type="PATRIC" id="fig|1280954.3.peg.3679"/>
<dbReference type="InterPro" id="IPR013024">
    <property type="entry name" value="GGCT-like"/>
</dbReference>
<dbReference type="SUPFAM" id="SSF110857">
    <property type="entry name" value="Gamma-glutamyl cyclotransferase-like"/>
    <property type="match status" value="1"/>
</dbReference>
<dbReference type="InterPro" id="IPR009288">
    <property type="entry name" value="AIG2-like_dom"/>
</dbReference>
<name>A0A062V4C6_9PROT</name>